<evidence type="ECO:0000313" key="2">
    <source>
        <dbReference type="EMBL" id="PTL55380.1"/>
    </source>
</evidence>
<dbReference type="Proteomes" id="UP000240739">
    <property type="component" value="Unassembled WGS sequence"/>
</dbReference>
<protein>
    <submittedName>
        <fullName evidence="2">Uncharacterized protein</fullName>
    </submittedName>
</protein>
<accession>A0A2T4UD02</accession>
<evidence type="ECO:0000313" key="3">
    <source>
        <dbReference type="Proteomes" id="UP000240739"/>
    </source>
</evidence>
<gene>
    <name evidence="2" type="ORF">C7Y72_17100</name>
</gene>
<name>A0A2T4UD02_9ACTN</name>
<sequence>MCGRTLLRGENSDVFLHGGTRRTVCELCTGRAVHEGWIREGIDDALGRSPREGAARGLLTRLRTRRDGGPAPAARRGGRSGDHAAEPPEDEWDELPPLEPLENTRTVIPEPIVRDPEPPAPEPQPAADPYAEAFHEPRGVHAVPTNAELKIARALEVFNASQHPRTVSGVARSLGAPIVSARPSQTEGSIVSVVVGWELSWYRYEIDLGDEAAGVRVIGQGAELDELTPEERTPNAAADDAGELHRVAGVA</sequence>
<reference evidence="2 3" key="1">
    <citation type="submission" date="2018-03" db="EMBL/GenBank/DDBJ databases">
        <title>Aquarubrobacter algicola gen. nov., sp. nov., a novel actinobacterium isolated from shallow eutrophic lake during the end of cyanobacterial harmful algal blooms.</title>
        <authorList>
            <person name="Chun S.J."/>
        </authorList>
    </citation>
    <scope>NUCLEOTIDE SEQUENCE [LARGE SCALE GENOMIC DNA]</scope>
    <source>
        <strain evidence="2 3">Seoho-28</strain>
    </source>
</reference>
<proteinExistence type="predicted"/>
<keyword evidence="3" id="KW-1185">Reference proteome</keyword>
<feature type="compositionally biased region" description="Basic and acidic residues" evidence="1">
    <location>
        <begin position="242"/>
        <end position="251"/>
    </location>
</feature>
<comment type="caution">
    <text evidence="2">The sequence shown here is derived from an EMBL/GenBank/DDBJ whole genome shotgun (WGS) entry which is preliminary data.</text>
</comment>
<feature type="region of interest" description="Disordered" evidence="1">
    <location>
        <begin position="57"/>
        <end position="102"/>
    </location>
</feature>
<evidence type="ECO:0000256" key="1">
    <source>
        <dbReference type="SAM" id="MobiDB-lite"/>
    </source>
</evidence>
<dbReference type="AlphaFoldDB" id="A0A2T4UD02"/>
<feature type="region of interest" description="Disordered" evidence="1">
    <location>
        <begin position="228"/>
        <end position="251"/>
    </location>
</feature>
<dbReference type="EMBL" id="PYYB01000003">
    <property type="protein sequence ID" value="PTL55380.1"/>
    <property type="molecule type" value="Genomic_DNA"/>
</dbReference>
<organism evidence="2 3">
    <name type="scientific">Paraconexibacter algicola</name>
    <dbReference type="NCBI Taxonomy" id="2133960"/>
    <lineage>
        <taxon>Bacteria</taxon>
        <taxon>Bacillati</taxon>
        <taxon>Actinomycetota</taxon>
        <taxon>Thermoleophilia</taxon>
        <taxon>Solirubrobacterales</taxon>
        <taxon>Paraconexibacteraceae</taxon>
        <taxon>Paraconexibacter</taxon>
    </lineage>
</organism>
<feature type="compositionally biased region" description="Acidic residues" evidence="1">
    <location>
        <begin position="87"/>
        <end position="96"/>
    </location>
</feature>